<name>A0AAD3XGJ3_NEPGR</name>
<organism evidence="1 2">
    <name type="scientific">Nepenthes gracilis</name>
    <name type="common">Slender pitcher plant</name>
    <dbReference type="NCBI Taxonomy" id="150966"/>
    <lineage>
        <taxon>Eukaryota</taxon>
        <taxon>Viridiplantae</taxon>
        <taxon>Streptophyta</taxon>
        <taxon>Embryophyta</taxon>
        <taxon>Tracheophyta</taxon>
        <taxon>Spermatophyta</taxon>
        <taxon>Magnoliopsida</taxon>
        <taxon>eudicotyledons</taxon>
        <taxon>Gunneridae</taxon>
        <taxon>Pentapetalae</taxon>
        <taxon>Caryophyllales</taxon>
        <taxon>Nepenthaceae</taxon>
        <taxon>Nepenthes</taxon>
    </lineage>
</organism>
<protein>
    <submittedName>
        <fullName evidence="1">Uncharacterized protein</fullName>
    </submittedName>
</protein>
<dbReference type="Proteomes" id="UP001279734">
    <property type="component" value="Unassembled WGS sequence"/>
</dbReference>
<evidence type="ECO:0000313" key="1">
    <source>
        <dbReference type="EMBL" id="GMH03702.1"/>
    </source>
</evidence>
<proteinExistence type="predicted"/>
<keyword evidence="2" id="KW-1185">Reference proteome</keyword>
<dbReference type="EMBL" id="BSYO01000004">
    <property type="protein sequence ID" value="GMH03702.1"/>
    <property type="molecule type" value="Genomic_DNA"/>
</dbReference>
<reference evidence="1" key="1">
    <citation type="submission" date="2023-05" db="EMBL/GenBank/DDBJ databases">
        <title>Nepenthes gracilis genome sequencing.</title>
        <authorList>
            <person name="Fukushima K."/>
        </authorList>
    </citation>
    <scope>NUCLEOTIDE SEQUENCE</scope>
    <source>
        <strain evidence="1">SING2019-196</strain>
    </source>
</reference>
<sequence length="77" mass="8565">MEAPYFLVEDLVDLFRSDDVMPDGFFDSIAGHQQTLPTSPPSTSAIHLFQEVTLTSPLVFDTATLPTLIFPANYAFR</sequence>
<gene>
    <name evidence="1" type="ORF">Nepgr_005541</name>
</gene>
<comment type="caution">
    <text evidence="1">The sequence shown here is derived from an EMBL/GenBank/DDBJ whole genome shotgun (WGS) entry which is preliminary data.</text>
</comment>
<evidence type="ECO:0000313" key="2">
    <source>
        <dbReference type="Proteomes" id="UP001279734"/>
    </source>
</evidence>
<dbReference type="AlphaFoldDB" id="A0AAD3XGJ3"/>
<accession>A0AAD3XGJ3</accession>